<dbReference type="Gene3D" id="2.115.10.20">
    <property type="entry name" value="Glycosyl hydrolase domain, family 43"/>
    <property type="match status" value="1"/>
</dbReference>
<dbReference type="AlphaFoldDB" id="A0A1D9P8G0"/>
<accession>A0A1D9P8G0</accession>
<dbReference type="PANTHER" id="PTHR42800:SF1">
    <property type="entry name" value="EXOINULINASE INUD (AFU_ORTHOLOGUE AFUA_5G00480)"/>
    <property type="match status" value="1"/>
</dbReference>
<dbReference type="SMART" id="SM00640">
    <property type="entry name" value="Glyco_32"/>
    <property type="match status" value="1"/>
</dbReference>
<evidence type="ECO:0000313" key="8">
    <source>
        <dbReference type="EMBL" id="AOZ98839.1"/>
    </source>
</evidence>
<dbReference type="OrthoDB" id="9759709at2"/>
<evidence type="ECO:0000256" key="4">
    <source>
        <dbReference type="RuleBase" id="RU362110"/>
    </source>
</evidence>
<evidence type="ECO:0000256" key="5">
    <source>
        <dbReference type="SAM" id="SignalP"/>
    </source>
</evidence>
<dbReference type="KEGG" id="fcm:BIW12_04985"/>
<feature type="domain" description="Glycosyl hydrolase family 32 C-terminal" evidence="7">
    <location>
        <begin position="380"/>
        <end position="525"/>
    </location>
</feature>
<dbReference type="InterPro" id="IPR013320">
    <property type="entry name" value="ConA-like_dom_sf"/>
</dbReference>
<dbReference type="CDD" id="cd18622">
    <property type="entry name" value="GH32_Inu-like"/>
    <property type="match status" value="1"/>
</dbReference>
<keyword evidence="3 4" id="KW-0326">Glycosidase</keyword>
<protein>
    <submittedName>
        <fullName evidence="8">Glycosyl hydrolase family 32</fullName>
    </submittedName>
</protein>
<evidence type="ECO:0000259" key="6">
    <source>
        <dbReference type="Pfam" id="PF00251"/>
    </source>
</evidence>
<reference evidence="8 9" key="1">
    <citation type="submission" date="2016-10" db="EMBL/GenBank/DDBJ databases">
        <title>Complete Genome Sequence of Flavobacterium sp. PK15.</title>
        <authorList>
            <person name="Ekwe A."/>
            <person name="Kim S.B."/>
        </authorList>
    </citation>
    <scope>NUCLEOTIDE SEQUENCE [LARGE SCALE GENOMIC DNA]</scope>
    <source>
        <strain evidence="8 9">PK15</strain>
    </source>
</reference>
<dbReference type="PROSITE" id="PS00609">
    <property type="entry name" value="GLYCOSYL_HYDROL_F32"/>
    <property type="match status" value="1"/>
</dbReference>
<evidence type="ECO:0000313" key="9">
    <source>
        <dbReference type="Proteomes" id="UP000178198"/>
    </source>
</evidence>
<dbReference type="SUPFAM" id="SSF49899">
    <property type="entry name" value="Concanavalin A-like lectins/glucanases"/>
    <property type="match status" value="1"/>
</dbReference>
<feature type="signal peptide" evidence="5">
    <location>
        <begin position="1"/>
        <end position="29"/>
    </location>
</feature>
<dbReference type="RefSeq" id="WP_071184087.1">
    <property type="nucleotide sequence ID" value="NZ_CP017774.1"/>
</dbReference>
<keyword evidence="9" id="KW-1185">Reference proteome</keyword>
<dbReference type="Proteomes" id="UP000178198">
    <property type="component" value="Chromosome"/>
</dbReference>
<organism evidence="8 9">
    <name type="scientific">Flavobacterium commune</name>
    <dbReference type="NCBI Taxonomy" id="1306519"/>
    <lineage>
        <taxon>Bacteria</taxon>
        <taxon>Pseudomonadati</taxon>
        <taxon>Bacteroidota</taxon>
        <taxon>Flavobacteriia</taxon>
        <taxon>Flavobacteriales</taxon>
        <taxon>Flavobacteriaceae</taxon>
        <taxon>Flavobacterium</taxon>
    </lineage>
</organism>
<dbReference type="PROSITE" id="PS51257">
    <property type="entry name" value="PROKAR_LIPOPROTEIN"/>
    <property type="match status" value="1"/>
</dbReference>
<dbReference type="InterPro" id="IPR023296">
    <property type="entry name" value="Glyco_hydro_beta-prop_sf"/>
</dbReference>
<proteinExistence type="inferred from homology"/>
<feature type="domain" description="Glycosyl hydrolase family 32 N-terminal" evidence="6">
    <location>
        <begin position="48"/>
        <end position="371"/>
    </location>
</feature>
<dbReference type="InterPro" id="IPR018053">
    <property type="entry name" value="Glyco_hydro_32_AS"/>
</dbReference>
<evidence type="ECO:0000259" key="7">
    <source>
        <dbReference type="Pfam" id="PF08244"/>
    </source>
</evidence>
<feature type="chain" id="PRO_5009444306" evidence="5">
    <location>
        <begin position="30"/>
        <end position="532"/>
    </location>
</feature>
<evidence type="ECO:0000256" key="1">
    <source>
        <dbReference type="ARBA" id="ARBA00009902"/>
    </source>
</evidence>
<dbReference type="GO" id="GO:0005987">
    <property type="term" value="P:sucrose catabolic process"/>
    <property type="evidence" value="ECO:0007669"/>
    <property type="project" value="TreeGrafter"/>
</dbReference>
<evidence type="ECO:0000256" key="3">
    <source>
        <dbReference type="ARBA" id="ARBA00023295"/>
    </source>
</evidence>
<dbReference type="PANTHER" id="PTHR42800">
    <property type="entry name" value="EXOINULINASE INUD (AFU_ORTHOLOGUE AFUA_5G00480)"/>
    <property type="match status" value="1"/>
</dbReference>
<dbReference type="SUPFAM" id="SSF75005">
    <property type="entry name" value="Arabinanase/levansucrase/invertase"/>
    <property type="match status" value="1"/>
</dbReference>
<dbReference type="GO" id="GO:0004575">
    <property type="term" value="F:sucrose alpha-glucosidase activity"/>
    <property type="evidence" value="ECO:0007669"/>
    <property type="project" value="TreeGrafter"/>
</dbReference>
<dbReference type="GO" id="GO:0005737">
    <property type="term" value="C:cytoplasm"/>
    <property type="evidence" value="ECO:0007669"/>
    <property type="project" value="TreeGrafter"/>
</dbReference>
<evidence type="ECO:0000256" key="2">
    <source>
        <dbReference type="ARBA" id="ARBA00022801"/>
    </source>
</evidence>
<comment type="similarity">
    <text evidence="1 4">Belongs to the glycosyl hydrolase 32 family.</text>
</comment>
<gene>
    <name evidence="8" type="ORF">BIW12_04985</name>
</gene>
<name>A0A1D9P8G0_9FLAO</name>
<dbReference type="Pfam" id="PF00251">
    <property type="entry name" value="Glyco_hydro_32N"/>
    <property type="match status" value="1"/>
</dbReference>
<dbReference type="InterPro" id="IPR001362">
    <property type="entry name" value="Glyco_hydro_32"/>
</dbReference>
<dbReference type="InterPro" id="IPR013189">
    <property type="entry name" value="Glyco_hydro_32_C"/>
</dbReference>
<dbReference type="Gene3D" id="2.60.120.560">
    <property type="entry name" value="Exo-inulinase, domain 1"/>
    <property type="match status" value="1"/>
</dbReference>
<dbReference type="InterPro" id="IPR013148">
    <property type="entry name" value="Glyco_hydro_32_N"/>
</dbReference>
<sequence>MKLKKQLPLVFCSVVLLSIASCKSTSAVAQTNTVVTTMEEQMYRPNFHYTPKKGWMNDPNGMFYLNGTYHLFFQHTPFQSVPDFSKMHWGHAISKDLIKWEELTPALAYDEKGAIFSGSAVVDKDNTSGFGDGKNVPLVAIFTYHNMKKEQAGEIDAQSQAIAYSLDNGKTWTKYSNNPVLKNPGIKDFRDPKVFWDAKREQWVMGLAAQDRQHFYASKNLKDWTFLSEFGKDVGGHGGVWECPDLFPIKVNGTNEEKWVLIVNINPGGPNGGSAAQYFVGDFDGKTFKMDAIFTKQLEKEKVAWLDWGRDNYASVSFDNVPDNKRIIIGWMSNWDYASQVPTFDWRGSTTIAREIQLIKKGNKYSLINKPVKEINKYISKTIKEKSLKGKGKLALVPTAKIDLTKAIVNFDLKNLQQDTYTFTLSNAVGESLTFGINNSDHYLFLDRTKSGKTDFSEKFASTITKAPLDGNQKEAAFKIILDKTSIEIFYNNGEKVMTELFFPNQPFTELSVSSSQKIELNNLVINQLNIN</sequence>
<keyword evidence="5" id="KW-0732">Signal</keyword>
<dbReference type="STRING" id="1306519.BIW12_04985"/>
<keyword evidence="2 4" id="KW-0378">Hydrolase</keyword>
<dbReference type="EMBL" id="CP017774">
    <property type="protein sequence ID" value="AOZ98839.1"/>
    <property type="molecule type" value="Genomic_DNA"/>
</dbReference>
<dbReference type="Pfam" id="PF08244">
    <property type="entry name" value="Glyco_hydro_32C"/>
    <property type="match status" value="1"/>
</dbReference>